<organism evidence="4 5">
    <name type="scientific">Terriglobus roseus</name>
    <dbReference type="NCBI Taxonomy" id="392734"/>
    <lineage>
        <taxon>Bacteria</taxon>
        <taxon>Pseudomonadati</taxon>
        <taxon>Acidobacteriota</taxon>
        <taxon>Terriglobia</taxon>
        <taxon>Terriglobales</taxon>
        <taxon>Acidobacteriaceae</taxon>
        <taxon>Terriglobus</taxon>
    </lineage>
</organism>
<keyword evidence="5" id="KW-1185">Reference proteome</keyword>
<protein>
    <submittedName>
        <fullName evidence="4">WYL domain-containing protein</fullName>
    </submittedName>
</protein>
<dbReference type="PANTHER" id="PTHR34580:SF3">
    <property type="entry name" value="PROTEIN PAFB"/>
    <property type="match status" value="1"/>
</dbReference>
<dbReference type="Pfam" id="PF13280">
    <property type="entry name" value="WYL"/>
    <property type="match status" value="1"/>
</dbReference>
<dbReference type="PROSITE" id="PS52050">
    <property type="entry name" value="WYL"/>
    <property type="match status" value="1"/>
</dbReference>
<dbReference type="OrthoDB" id="9807255at2"/>
<feature type="domain" description="DNA-binding transcriptional repressor CapW winged helix-turn-helix" evidence="3">
    <location>
        <begin position="22"/>
        <end position="101"/>
    </location>
</feature>
<dbReference type="InterPro" id="IPR059020">
    <property type="entry name" value="CapW_CTD"/>
</dbReference>
<feature type="domain" description="DNA-binding transcriptional repressor CapW C-terminal dimerisation" evidence="2">
    <location>
        <begin position="222"/>
        <end position="288"/>
    </location>
</feature>
<name>A0A1G7GC78_9BACT</name>
<reference evidence="4 5" key="1">
    <citation type="submission" date="2016-10" db="EMBL/GenBank/DDBJ databases">
        <authorList>
            <person name="de Groot N.N."/>
        </authorList>
    </citation>
    <scope>NUCLEOTIDE SEQUENCE [LARGE SCALE GENOMIC DNA]</scope>
    <source>
        <strain evidence="4 5">GAS232</strain>
    </source>
</reference>
<sequence>MVSVEKRYVLEIKQRTPARWGQERRLEFIEFRLQWEGRVNRGDLVDFFGISIPQASVDFARYRELAPENATYDVLERAYIASKSFSPVLLKVSPDDYLTRLWAVSSGVEAENSSFLGWKPETGLVADQARPVDGEILRTILAATRDRKIVRIKYQSVSSSSISCRNISPHALGFNGSRWHARAFCHERNAFRDFVLGRVREALIQGTSPIDPASDSDWHNMIAAVIVPHPKLSDDQRQIIEADYCMTDGKLILQVQEAMLFYNLEHLGLLNDTQNLRKGLALANRSELKSFYRKHGLLD</sequence>
<dbReference type="Proteomes" id="UP000182427">
    <property type="component" value="Chromosome I"/>
</dbReference>
<dbReference type="InterPro" id="IPR059019">
    <property type="entry name" value="WHD_CapW"/>
</dbReference>
<dbReference type="AlphaFoldDB" id="A0A1G7GC78"/>
<accession>A0A1G7GC78</accession>
<dbReference type="InterPro" id="IPR051534">
    <property type="entry name" value="CBASS_pafABC_assoc_protein"/>
</dbReference>
<proteinExistence type="predicted"/>
<dbReference type="EMBL" id="LT629690">
    <property type="protein sequence ID" value="SDE85726.1"/>
    <property type="molecule type" value="Genomic_DNA"/>
</dbReference>
<dbReference type="Pfam" id="PF26109">
    <property type="entry name" value="WHD_BrxR"/>
    <property type="match status" value="1"/>
</dbReference>
<dbReference type="InterPro" id="IPR016634">
    <property type="entry name" value="CapW-like"/>
</dbReference>
<dbReference type="InterPro" id="IPR026881">
    <property type="entry name" value="WYL_dom"/>
</dbReference>
<evidence type="ECO:0000259" key="2">
    <source>
        <dbReference type="Pfam" id="PF26107"/>
    </source>
</evidence>
<evidence type="ECO:0000259" key="1">
    <source>
        <dbReference type="Pfam" id="PF13280"/>
    </source>
</evidence>
<evidence type="ECO:0000313" key="4">
    <source>
        <dbReference type="EMBL" id="SDE85726.1"/>
    </source>
</evidence>
<dbReference type="PIRSF" id="PIRSF015558">
    <property type="entry name" value="Txn_reg_DeoR_prd"/>
    <property type="match status" value="1"/>
</dbReference>
<feature type="domain" description="WYL" evidence="1">
    <location>
        <begin position="135"/>
        <end position="202"/>
    </location>
</feature>
<evidence type="ECO:0000313" key="5">
    <source>
        <dbReference type="Proteomes" id="UP000182427"/>
    </source>
</evidence>
<evidence type="ECO:0000259" key="3">
    <source>
        <dbReference type="Pfam" id="PF26109"/>
    </source>
</evidence>
<dbReference type="PANTHER" id="PTHR34580">
    <property type="match status" value="1"/>
</dbReference>
<gene>
    <name evidence="4" type="ORF">SAMN05444167_0644</name>
</gene>
<dbReference type="Pfam" id="PF26107">
    <property type="entry name" value="BrxR_CTD"/>
    <property type="match status" value="1"/>
</dbReference>